<dbReference type="AlphaFoldDB" id="A0A8J2NZF6"/>
<dbReference type="OrthoDB" id="6431331at2759"/>
<evidence type="ECO:0000259" key="1">
    <source>
        <dbReference type="Pfam" id="PF00561"/>
    </source>
</evidence>
<dbReference type="InterPro" id="IPR000073">
    <property type="entry name" value="AB_hydrolase_1"/>
</dbReference>
<sequence length="270" mass="31335">MPSKEDCSMFTPNPEKMQIEEFSIYWERFGTGPKVVLCITGLLGDITYSFYPVWRKLDPTKYTLIGLDLPGYGNSRPPDRNYFRPGQEFIFERDARLAKKLMEQLGYQKFSIIGSSGGGTVGFHIACHFPDFVEKLVICNTPFEIIERDALVFRFLSNLDNWPNDQKAYILRKYGRNYAEDVVKSWERYLQVELPAQSHTKRLQRNLENHLKAPTLCVLGLKDSVVPPDGARKMKERLPNMKIHEVTYGQHDHLSFLSEFVRVTENFLLN</sequence>
<protein>
    <recommendedName>
        <fullName evidence="1">AB hydrolase-1 domain-containing protein</fullName>
    </recommendedName>
</protein>
<organism evidence="2 3">
    <name type="scientific">Allacma fusca</name>
    <dbReference type="NCBI Taxonomy" id="39272"/>
    <lineage>
        <taxon>Eukaryota</taxon>
        <taxon>Metazoa</taxon>
        <taxon>Ecdysozoa</taxon>
        <taxon>Arthropoda</taxon>
        <taxon>Hexapoda</taxon>
        <taxon>Collembola</taxon>
        <taxon>Symphypleona</taxon>
        <taxon>Sminthuridae</taxon>
        <taxon>Allacma</taxon>
    </lineage>
</organism>
<name>A0A8J2NZF6_9HEXA</name>
<reference evidence="2" key="1">
    <citation type="submission" date="2021-06" db="EMBL/GenBank/DDBJ databases">
        <authorList>
            <person name="Hodson N. C."/>
            <person name="Mongue J. A."/>
            <person name="Jaron S. K."/>
        </authorList>
    </citation>
    <scope>NUCLEOTIDE SEQUENCE</scope>
</reference>
<dbReference type="PANTHER" id="PTHR46331:SF2">
    <property type="entry name" value="VALACYCLOVIR HYDROLASE"/>
    <property type="match status" value="1"/>
</dbReference>
<evidence type="ECO:0000313" key="2">
    <source>
        <dbReference type="EMBL" id="CAG7718804.1"/>
    </source>
</evidence>
<dbReference type="Pfam" id="PF00561">
    <property type="entry name" value="Abhydrolase_1"/>
    <property type="match status" value="1"/>
</dbReference>
<accession>A0A8J2NZF6</accession>
<comment type="caution">
    <text evidence="2">The sequence shown here is derived from an EMBL/GenBank/DDBJ whole genome shotgun (WGS) entry which is preliminary data.</text>
</comment>
<dbReference type="GO" id="GO:0017171">
    <property type="term" value="F:serine hydrolase activity"/>
    <property type="evidence" value="ECO:0007669"/>
    <property type="project" value="TreeGrafter"/>
</dbReference>
<keyword evidence="3" id="KW-1185">Reference proteome</keyword>
<feature type="domain" description="AB hydrolase-1" evidence="1">
    <location>
        <begin position="35"/>
        <end position="161"/>
    </location>
</feature>
<evidence type="ECO:0000313" key="3">
    <source>
        <dbReference type="Proteomes" id="UP000708208"/>
    </source>
</evidence>
<dbReference type="PANTHER" id="PTHR46331">
    <property type="entry name" value="VALACYCLOVIR HYDROLASE"/>
    <property type="match status" value="1"/>
</dbReference>
<proteinExistence type="predicted"/>
<dbReference type="EMBL" id="CAJVCH010056121">
    <property type="protein sequence ID" value="CAG7718804.1"/>
    <property type="molecule type" value="Genomic_DNA"/>
</dbReference>
<dbReference type="Proteomes" id="UP000708208">
    <property type="component" value="Unassembled WGS sequence"/>
</dbReference>
<gene>
    <name evidence="2" type="ORF">AFUS01_LOCUS8173</name>
</gene>